<reference evidence="2" key="1">
    <citation type="submission" date="2014-12" db="EMBL/GenBank/DDBJ databases">
        <title>Insight into the proteome of Arion vulgaris.</title>
        <authorList>
            <person name="Aradska J."/>
            <person name="Bulat T."/>
            <person name="Smidak R."/>
            <person name="Sarate P."/>
            <person name="Gangsoo J."/>
            <person name="Sialana F."/>
            <person name="Bilban M."/>
            <person name="Lubec G."/>
        </authorList>
    </citation>
    <scope>NUCLEOTIDE SEQUENCE</scope>
    <source>
        <tissue evidence="2">Skin</tissue>
    </source>
</reference>
<keyword evidence="1" id="KW-0472">Membrane</keyword>
<dbReference type="EMBL" id="HACG01008511">
    <property type="protein sequence ID" value="CEK55376.1"/>
    <property type="molecule type" value="Transcribed_RNA"/>
</dbReference>
<sequence length="92" mass="10185">AEYILQNCLKYDLLKQMASLLTLVQSVWFMMMIMYSTANVGCSINIIESVLTFVGGDVLSGKLDMFLTQPVKNNFQAASSGCVYAKKSPFTL</sequence>
<organism evidence="2">
    <name type="scientific">Arion vulgaris</name>
    <dbReference type="NCBI Taxonomy" id="1028688"/>
    <lineage>
        <taxon>Eukaryota</taxon>
        <taxon>Metazoa</taxon>
        <taxon>Spiralia</taxon>
        <taxon>Lophotrochozoa</taxon>
        <taxon>Mollusca</taxon>
        <taxon>Gastropoda</taxon>
        <taxon>Heterobranchia</taxon>
        <taxon>Euthyneura</taxon>
        <taxon>Panpulmonata</taxon>
        <taxon>Eupulmonata</taxon>
        <taxon>Stylommatophora</taxon>
        <taxon>Helicina</taxon>
        <taxon>Arionoidea</taxon>
        <taxon>Arionidae</taxon>
        <taxon>Arion</taxon>
    </lineage>
</organism>
<proteinExistence type="predicted"/>
<name>A0A0B6YHV7_9EUPU</name>
<feature type="non-terminal residue" evidence="2">
    <location>
        <position position="1"/>
    </location>
</feature>
<protein>
    <submittedName>
        <fullName evidence="2">Uncharacterized protein</fullName>
    </submittedName>
</protein>
<evidence type="ECO:0000313" key="2">
    <source>
        <dbReference type="EMBL" id="CEK55376.1"/>
    </source>
</evidence>
<keyword evidence="1" id="KW-1133">Transmembrane helix</keyword>
<evidence type="ECO:0000256" key="1">
    <source>
        <dbReference type="SAM" id="Phobius"/>
    </source>
</evidence>
<keyword evidence="1" id="KW-0812">Transmembrane</keyword>
<dbReference type="AlphaFoldDB" id="A0A0B6YHV7"/>
<accession>A0A0B6YHV7</accession>
<feature type="transmembrane region" description="Helical" evidence="1">
    <location>
        <begin position="20"/>
        <end position="38"/>
    </location>
</feature>
<gene>
    <name evidence="2" type="primary">ORF25051</name>
</gene>